<dbReference type="AlphaFoldDB" id="A0A4Y7SPZ1"/>
<feature type="compositionally biased region" description="Low complexity" evidence="1">
    <location>
        <begin position="221"/>
        <end position="241"/>
    </location>
</feature>
<feature type="region of interest" description="Disordered" evidence="1">
    <location>
        <begin position="198"/>
        <end position="285"/>
    </location>
</feature>
<proteinExistence type="predicted"/>
<evidence type="ECO:0000256" key="1">
    <source>
        <dbReference type="SAM" id="MobiDB-lite"/>
    </source>
</evidence>
<feature type="compositionally biased region" description="Polar residues" evidence="1">
    <location>
        <begin position="253"/>
        <end position="265"/>
    </location>
</feature>
<feature type="region of interest" description="Disordered" evidence="1">
    <location>
        <begin position="9"/>
        <end position="33"/>
    </location>
</feature>
<comment type="caution">
    <text evidence="2">The sequence shown here is derived from an EMBL/GenBank/DDBJ whole genome shotgun (WGS) entry which is preliminary data.</text>
</comment>
<evidence type="ECO:0000313" key="2">
    <source>
        <dbReference type="EMBL" id="TEB23309.1"/>
    </source>
</evidence>
<dbReference type="OrthoDB" id="3244905at2759"/>
<keyword evidence="3" id="KW-1185">Reference proteome</keyword>
<dbReference type="EMBL" id="QPFP01000079">
    <property type="protein sequence ID" value="TEB23309.1"/>
    <property type="molecule type" value="Genomic_DNA"/>
</dbReference>
<reference evidence="2 3" key="1">
    <citation type="journal article" date="2019" name="Nat. Ecol. Evol.">
        <title>Megaphylogeny resolves global patterns of mushroom evolution.</title>
        <authorList>
            <person name="Varga T."/>
            <person name="Krizsan K."/>
            <person name="Foldi C."/>
            <person name="Dima B."/>
            <person name="Sanchez-Garcia M."/>
            <person name="Sanchez-Ramirez S."/>
            <person name="Szollosi G.J."/>
            <person name="Szarkandi J.G."/>
            <person name="Papp V."/>
            <person name="Albert L."/>
            <person name="Andreopoulos W."/>
            <person name="Angelini C."/>
            <person name="Antonin V."/>
            <person name="Barry K.W."/>
            <person name="Bougher N.L."/>
            <person name="Buchanan P."/>
            <person name="Buyck B."/>
            <person name="Bense V."/>
            <person name="Catcheside P."/>
            <person name="Chovatia M."/>
            <person name="Cooper J."/>
            <person name="Damon W."/>
            <person name="Desjardin D."/>
            <person name="Finy P."/>
            <person name="Geml J."/>
            <person name="Haridas S."/>
            <person name="Hughes K."/>
            <person name="Justo A."/>
            <person name="Karasinski D."/>
            <person name="Kautmanova I."/>
            <person name="Kiss B."/>
            <person name="Kocsube S."/>
            <person name="Kotiranta H."/>
            <person name="LaButti K.M."/>
            <person name="Lechner B.E."/>
            <person name="Liimatainen K."/>
            <person name="Lipzen A."/>
            <person name="Lukacs Z."/>
            <person name="Mihaltcheva S."/>
            <person name="Morgado L.N."/>
            <person name="Niskanen T."/>
            <person name="Noordeloos M.E."/>
            <person name="Ohm R.A."/>
            <person name="Ortiz-Santana B."/>
            <person name="Ovrebo C."/>
            <person name="Racz N."/>
            <person name="Riley R."/>
            <person name="Savchenko A."/>
            <person name="Shiryaev A."/>
            <person name="Soop K."/>
            <person name="Spirin V."/>
            <person name="Szebenyi C."/>
            <person name="Tomsovsky M."/>
            <person name="Tulloss R.E."/>
            <person name="Uehling J."/>
            <person name="Grigoriev I.V."/>
            <person name="Vagvolgyi C."/>
            <person name="Papp T."/>
            <person name="Martin F.M."/>
            <person name="Miettinen O."/>
            <person name="Hibbett D.S."/>
            <person name="Nagy L.G."/>
        </authorList>
    </citation>
    <scope>NUCLEOTIDE SEQUENCE [LARGE SCALE GENOMIC DNA]</scope>
    <source>
        <strain evidence="2 3">FP101781</strain>
    </source>
</reference>
<name>A0A4Y7SPZ1_COPMI</name>
<protein>
    <submittedName>
        <fullName evidence="2">Uncharacterized protein</fullName>
    </submittedName>
</protein>
<gene>
    <name evidence="2" type="ORF">FA13DRAFT_1640082</name>
</gene>
<sequence>MVFLVPSQFDTFVPPPAGPGQRAPEESPTRPWNGDLVVAGLRPSDRTLSERIHVSAIETDGENRLDSWPNEFALDILYTGSERDIRREMSHWVSQTGQPSVNFMPAPLRGSNQRDMNITLFRLLSKVLMDNRTVAIAQWRTGELAYQGSGVIVYPAPNSSAYLIGAVFHSTDFPDFIRSALTPTVTIPAAPGVSISGSYQPHVGHSSPYSAHAPQSHYRNQQQSSSPHHSGPSSPIEHPGGNYRYIVPMPSRTPGQYPNQPSGSGANSGGHYGAGYPSGNPPPLP</sequence>
<evidence type="ECO:0000313" key="3">
    <source>
        <dbReference type="Proteomes" id="UP000298030"/>
    </source>
</evidence>
<organism evidence="2 3">
    <name type="scientific">Coprinellus micaceus</name>
    <name type="common">Glistening ink-cap mushroom</name>
    <name type="synonym">Coprinus micaceus</name>
    <dbReference type="NCBI Taxonomy" id="71717"/>
    <lineage>
        <taxon>Eukaryota</taxon>
        <taxon>Fungi</taxon>
        <taxon>Dikarya</taxon>
        <taxon>Basidiomycota</taxon>
        <taxon>Agaricomycotina</taxon>
        <taxon>Agaricomycetes</taxon>
        <taxon>Agaricomycetidae</taxon>
        <taxon>Agaricales</taxon>
        <taxon>Agaricineae</taxon>
        <taxon>Psathyrellaceae</taxon>
        <taxon>Coprinellus</taxon>
    </lineage>
</organism>
<dbReference type="Proteomes" id="UP000298030">
    <property type="component" value="Unassembled WGS sequence"/>
</dbReference>
<accession>A0A4Y7SPZ1</accession>